<feature type="transmembrane region" description="Helical" evidence="10">
    <location>
        <begin position="249"/>
        <end position="269"/>
    </location>
</feature>
<dbReference type="GO" id="GO:0007165">
    <property type="term" value="P:signal transduction"/>
    <property type="evidence" value="ECO:0007669"/>
    <property type="project" value="UniProtKB-KW"/>
</dbReference>
<comment type="similarity">
    <text evidence="10">Belongs to the insect chemoreceptor superfamily. Heteromeric odorant receptor channel (TC 1.A.69) family.</text>
</comment>
<dbReference type="EMBL" id="JADBJN010000001">
    <property type="protein sequence ID" value="KAG5680863.1"/>
    <property type="molecule type" value="Genomic_DNA"/>
</dbReference>
<evidence type="ECO:0000256" key="9">
    <source>
        <dbReference type="ARBA" id="ARBA00023224"/>
    </source>
</evidence>
<dbReference type="GO" id="GO:0004984">
    <property type="term" value="F:olfactory receptor activity"/>
    <property type="evidence" value="ECO:0007669"/>
    <property type="project" value="InterPro"/>
</dbReference>
<feature type="transmembrane region" description="Helical" evidence="10">
    <location>
        <begin position="121"/>
        <end position="143"/>
    </location>
</feature>
<comment type="caution">
    <text evidence="11">The sequence shown here is derived from an EMBL/GenBank/DDBJ whole genome shotgun (WGS) entry which is preliminary data.</text>
</comment>
<comment type="subcellular location">
    <subcellularLocation>
        <location evidence="1 10">Cell membrane</location>
        <topology evidence="1 10">Multi-pass membrane protein</topology>
    </subcellularLocation>
</comment>
<keyword evidence="5 10" id="KW-0552">Olfaction</keyword>
<keyword evidence="3 10" id="KW-0716">Sensory transduction</keyword>
<dbReference type="PANTHER" id="PTHR21137">
    <property type="entry name" value="ODORANT RECEPTOR"/>
    <property type="match status" value="1"/>
</dbReference>
<gene>
    <name evidence="11" type="ORF">PVAND_010344</name>
</gene>
<dbReference type="PANTHER" id="PTHR21137:SF35">
    <property type="entry name" value="ODORANT RECEPTOR 19A-RELATED"/>
    <property type="match status" value="1"/>
</dbReference>
<dbReference type="GO" id="GO:0005886">
    <property type="term" value="C:plasma membrane"/>
    <property type="evidence" value="ECO:0007669"/>
    <property type="project" value="UniProtKB-SubCell"/>
</dbReference>
<evidence type="ECO:0000256" key="10">
    <source>
        <dbReference type="RuleBase" id="RU351113"/>
    </source>
</evidence>
<keyword evidence="8 10" id="KW-0675">Receptor</keyword>
<dbReference type="InterPro" id="IPR004117">
    <property type="entry name" value="7tm6_olfct_rcpt"/>
</dbReference>
<keyword evidence="2" id="KW-1003">Cell membrane</keyword>
<evidence type="ECO:0000256" key="2">
    <source>
        <dbReference type="ARBA" id="ARBA00022475"/>
    </source>
</evidence>
<feature type="transmembrane region" description="Helical" evidence="10">
    <location>
        <begin position="36"/>
        <end position="56"/>
    </location>
</feature>
<feature type="transmembrane region" description="Helical" evidence="10">
    <location>
        <begin position="186"/>
        <end position="205"/>
    </location>
</feature>
<dbReference type="Pfam" id="PF02949">
    <property type="entry name" value="7tm_6"/>
    <property type="match status" value="1"/>
</dbReference>
<reference evidence="11" key="1">
    <citation type="submission" date="2021-03" db="EMBL/GenBank/DDBJ databases">
        <title>Chromosome level genome of the anhydrobiotic midge Polypedilum vanderplanki.</title>
        <authorList>
            <person name="Yoshida Y."/>
            <person name="Kikawada T."/>
            <person name="Gusev O."/>
        </authorList>
    </citation>
    <scope>NUCLEOTIDE SEQUENCE</scope>
    <source>
        <strain evidence="11">NIAS01</strain>
        <tissue evidence="11">Whole body or cell culture</tissue>
    </source>
</reference>
<evidence type="ECO:0000313" key="12">
    <source>
        <dbReference type="Proteomes" id="UP001107558"/>
    </source>
</evidence>
<proteinExistence type="inferred from homology"/>
<keyword evidence="4 10" id="KW-0812">Transmembrane</keyword>
<evidence type="ECO:0000256" key="5">
    <source>
        <dbReference type="ARBA" id="ARBA00022725"/>
    </source>
</evidence>
<name>A0A9J6CG43_POLVA</name>
<keyword evidence="6 10" id="KW-1133">Transmembrane helix</keyword>
<evidence type="ECO:0000256" key="3">
    <source>
        <dbReference type="ARBA" id="ARBA00022606"/>
    </source>
</evidence>
<evidence type="ECO:0000256" key="6">
    <source>
        <dbReference type="ARBA" id="ARBA00022989"/>
    </source>
</evidence>
<keyword evidence="7 10" id="KW-0472">Membrane</keyword>
<dbReference type="AlphaFoldDB" id="A0A9J6CG43"/>
<evidence type="ECO:0000256" key="4">
    <source>
        <dbReference type="ARBA" id="ARBA00022692"/>
    </source>
</evidence>
<feature type="transmembrane region" description="Helical" evidence="10">
    <location>
        <begin position="281"/>
        <end position="301"/>
    </location>
</feature>
<dbReference type="GO" id="GO:0005549">
    <property type="term" value="F:odorant binding"/>
    <property type="evidence" value="ECO:0007669"/>
    <property type="project" value="InterPro"/>
</dbReference>
<protein>
    <recommendedName>
        <fullName evidence="10">Odorant receptor</fullName>
    </recommendedName>
</protein>
<evidence type="ECO:0000313" key="11">
    <source>
        <dbReference type="EMBL" id="KAG5680863.1"/>
    </source>
</evidence>
<evidence type="ECO:0000256" key="1">
    <source>
        <dbReference type="ARBA" id="ARBA00004651"/>
    </source>
</evidence>
<dbReference type="OrthoDB" id="7731527at2759"/>
<keyword evidence="12" id="KW-1185">Reference proteome</keyword>
<keyword evidence="9 10" id="KW-0807">Transducer</keyword>
<evidence type="ECO:0000256" key="7">
    <source>
        <dbReference type="ARBA" id="ARBA00023136"/>
    </source>
</evidence>
<comment type="caution">
    <text evidence="10">Lacks conserved residue(s) required for the propagation of feature annotation.</text>
</comment>
<evidence type="ECO:0000256" key="8">
    <source>
        <dbReference type="ARBA" id="ARBA00023170"/>
    </source>
</evidence>
<organism evidence="11 12">
    <name type="scientific">Polypedilum vanderplanki</name>
    <name type="common">Sleeping chironomid midge</name>
    <dbReference type="NCBI Taxonomy" id="319348"/>
    <lineage>
        <taxon>Eukaryota</taxon>
        <taxon>Metazoa</taxon>
        <taxon>Ecdysozoa</taxon>
        <taxon>Arthropoda</taxon>
        <taxon>Hexapoda</taxon>
        <taxon>Insecta</taxon>
        <taxon>Pterygota</taxon>
        <taxon>Neoptera</taxon>
        <taxon>Endopterygota</taxon>
        <taxon>Diptera</taxon>
        <taxon>Nematocera</taxon>
        <taxon>Chironomoidea</taxon>
        <taxon>Chironomidae</taxon>
        <taxon>Chironominae</taxon>
        <taxon>Polypedilum</taxon>
        <taxon>Polypedilum</taxon>
    </lineage>
</organism>
<accession>A0A9J6CG43</accession>
<sequence>MKSDLNLFRNLSLKTENILIPFGIWPTKEKRSLQIAYIYICIKLLYSVMILMKIFFSPESESIENAITASNGGLIMIIFHITSTVKREKILNLFSYVKMEYTLTRKQDKDWTVLVGKQFQIIARVFILLLFLAVMMRLIIPIIDFTYIKIMNIDHPYHLPPSMGKFPNFFFGNVITYLIETCLRFIMLGNLAGISLMFILSTLHIEGKFYMLALDLKCLKKDDDDKKINGLIKEHNEILNKSNILNEIYSPYFLANCSASFINLSVMLFSIMTRNANVRNFLIEIPLVGVGMSQLFFLLYFGERLIDASKLISEAAFKSEWYAKSIDNQKKIQFIIMRAQRPSKINIGNNFLVASIYLFSQICQKAWATFNLLRTTINM</sequence>
<dbReference type="Proteomes" id="UP001107558">
    <property type="component" value="Chromosome 1"/>
</dbReference>